<dbReference type="EMBL" id="JAIZAY010000004">
    <property type="protein sequence ID" value="KAJ8043102.1"/>
    <property type="molecule type" value="Genomic_DNA"/>
</dbReference>
<dbReference type="AlphaFoldDB" id="A0A9Q1CDN1"/>
<sequence length="95" mass="10765">MRICIDRKYLNENLQRNHYSVPTIEDIMPDLGQANVSSVFDAKFLSYKAQHSIRQVQMVKEGQGIDGMPEVKSMADDILIYGEKPLKTTTSNCLS</sequence>
<accession>A0A9Q1CDN1</accession>
<dbReference type="InterPro" id="IPR043502">
    <property type="entry name" value="DNA/RNA_pol_sf"/>
</dbReference>
<dbReference type="InterPro" id="IPR043128">
    <property type="entry name" value="Rev_trsase/Diguanyl_cyclase"/>
</dbReference>
<gene>
    <name evidence="1" type="ORF">HOLleu_10056</name>
</gene>
<keyword evidence="2" id="KW-1185">Reference proteome</keyword>
<comment type="caution">
    <text evidence="1">The sequence shown here is derived from an EMBL/GenBank/DDBJ whole genome shotgun (WGS) entry which is preliminary data.</text>
</comment>
<dbReference type="SUPFAM" id="SSF56672">
    <property type="entry name" value="DNA/RNA polymerases"/>
    <property type="match status" value="1"/>
</dbReference>
<evidence type="ECO:0000313" key="2">
    <source>
        <dbReference type="Proteomes" id="UP001152320"/>
    </source>
</evidence>
<dbReference type="Gene3D" id="3.30.70.270">
    <property type="match status" value="1"/>
</dbReference>
<organism evidence="1 2">
    <name type="scientific">Holothuria leucospilota</name>
    <name type="common">Black long sea cucumber</name>
    <name type="synonym">Mertensiothuria leucospilota</name>
    <dbReference type="NCBI Taxonomy" id="206669"/>
    <lineage>
        <taxon>Eukaryota</taxon>
        <taxon>Metazoa</taxon>
        <taxon>Echinodermata</taxon>
        <taxon>Eleutherozoa</taxon>
        <taxon>Echinozoa</taxon>
        <taxon>Holothuroidea</taxon>
        <taxon>Aspidochirotacea</taxon>
        <taxon>Aspidochirotida</taxon>
        <taxon>Holothuriidae</taxon>
        <taxon>Holothuria</taxon>
    </lineage>
</organism>
<protein>
    <submittedName>
        <fullName evidence="1">Uncharacterized protein</fullName>
    </submittedName>
</protein>
<name>A0A9Q1CDN1_HOLLE</name>
<dbReference type="Proteomes" id="UP001152320">
    <property type="component" value="Chromosome 4"/>
</dbReference>
<proteinExistence type="predicted"/>
<dbReference type="OrthoDB" id="2286242at2759"/>
<evidence type="ECO:0000313" key="1">
    <source>
        <dbReference type="EMBL" id="KAJ8043102.1"/>
    </source>
</evidence>
<reference evidence="1" key="1">
    <citation type="submission" date="2021-10" db="EMBL/GenBank/DDBJ databases">
        <title>Tropical sea cucumber genome reveals ecological adaptation and Cuvierian tubules defense mechanism.</title>
        <authorList>
            <person name="Chen T."/>
        </authorList>
    </citation>
    <scope>NUCLEOTIDE SEQUENCE</scope>
    <source>
        <strain evidence="1">Nanhai2018</strain>
        <tissue evidence="1">Muscle</tissue>
    </source>
</reference>